<gene>
    <name evidence="2" type="ORF">LWI29_004044</name>
</gene>
<dbReference type="EMBL" id="JAUESC010000380">
    <property type="protein sequence ID" value="KAK0591565.1"/>
    <property type="molecule type" value="Genomic_DNA"/>
</dbReference>
<organism evidence="2 3">
    <name type="scientific">Acer saccharum</name>
    <name type="common">Sugar maple</name>
    <dbReference type="NCBI Taxonomy" id="4024"/>
    <lineage>
        <taxon>Eukaryota</taxon>
        <taxon>Viridiplantae</taxon>
        <taxon>Streptophyta</taxon>
        <taxon>Embryophyta</taxon>
        <taxon>Tracheophyta</taxon>
        <taxon>Spermatophyta</taxon>
        <taxon>Magnoliopsida</taxon>
        <taxon>eudicotyledons</taxon>
        <taxon>Gunneridae</taxon>
        <taxon>Pentapetalae</taxon>
        <taxon>rosids</taxon>
        <taxon>malvids</taxon>
        <taxon>Sapindales</taxon>
        <taxon>Sapindaceae</taxon>
        <taxon>Hippocastanoideae</taxon>
        <taxon>Acereae</taxon>
        <taxon>Acer</taxon>
    </lineage>
</organism>
<sequence length="148" mass="17432">MIWQILIVAHCLWEIYSIKKHQREWEMIIYSIQRLQFELLKISMAHRENMETRLTEIHEEMVELNKRLDHVSQMGGGYTATASSNLYTVHGCIILLGLHYRLQRSREPADHLTDLSQQCQPRNSYEASTESTHQAIHTNKQLPTLFKT</sequence>
<keyword evidence="3" id="KW-1185">Reference proteome</keyword>
<evidence type="ECO:0000313" key="2">
    <source>
        <dbReference type="EMBL" id="KAK0591565.1"/>
    </source>
</evidence>
<reference evidence="2" key="2">
    <citation type="submission" date="2023-06" db="EMBL/GenBank/DDBJ databases">
        <authorList>
            <person name="Swenson N.G."/>
            <person name="Wegrzyn J.L."/>
            <person name="Mcevoy S.L."/>
        </authorList>
    </citation>
    <scope>NUCLEOTIDE SEQUENCE</scope>
    <source>
        <strain evidence="2">NS2018</strain>
        <tissue evidence="2">Leaf</tissue>
    </source>
</reference>
<protein>
    <submittedName>
        <fullName evidence="2">Uncharacterized protein</fullName>
    </submittedName>
</protein>
<accession>A0AA39VSM3</accession>
<reference evidence="2" key="1">
    <citation type="journal article" date="2022" name="Plant J.">
        <title>Strategies of tolerance reflected in two North American maple genomes.</title>
        <authorList>
            <person name="McEvoy S.L."/>
            <person name="Sezen U.U."/>
            <person name="Trouern-Trend A."/>
            <person name="McMahon S.M."/>
            <person name="Schaberg P.G."/>
            <person name="Yang J."/>
            <person name="Wegrzyn J.L."/>
            <person name="Swenson N.G."/>
        </authorList>
    </citation>
    <scope>NUCLEOTIDE SEQUENCE</scope>
    <source>
        <strain evidence="2">NS2018</strain>
    </source>
</reference>
<comment type="caution">
    <text evidence="2">The sequence shown here is derived from an EMBL/GenBank/DDBJ whole genome shotgun (WGS) entry which is preliminary data.</text>
</comment>
<proteinExistence type="predicted"/>
<evidence type="ECO:0000313" key="3">
    <source>
        <dbReference type="Proteomes" id="UP001168877"/>
    </source>
</evidence>
<dbReference type="Proteomes" id="UP001168877">
    <property type="component" value="Unassembled WGS sequence"/>
</dbReference>
<dbReference type="AlphaFoldDB" id="A0AA39VSM3"/>
<name>A0AA39VSM3_ACESA</name>
<feature type="region of interest" description="Disordered" evidence="1">
    <location>
        <begin position="126"/>
        <end position="148"/>
    </location>
</feature>
<evidence type="ECO:0000256" key="1">
    <source>
        <dbReference type="SAM" id="MobiDB-lite"/>
    </source>
</evidence>